<dbReference type="PRINTS" id="PR00926">
    <property type="entry name" value="MITOCARRIER"/>
</dbReference>
<dbReference type="FunFam" id="1.50.40.10:FF:000006">
    <property type="entry name" value="brain mitochondrial carrier protein 1 isoform X1"/>
    <property type="match status" value="1"/>
</dbReference>
<evidence type="ECO:0000256" key="5">
    <source>
        <dbReference type="ARBA" id="ARBA00022737"/>
    </source>
</evidence>
<feature type="repeat" description="Solcar" evidence="10">
    <location>
        <begin position="103"/>
        <end position="190"/>
    </location>
</feature>
<evidence type="ECO:0000313" key="13">
    <source>
        <dbReference type="Proteomes" id="UP000007110"/>
    </source>
</evidence>
<feature type="repeat" description="Solcar" evidence="10">
    <location>
        <begin position="6"/>
        <end position="95"/>
    </location>
</feature>
<proteinExistence type="inferred from homology"/>
<evidence type="ECO:0000256" key="7">
    <source>
        <dbReference type="ARBA" id="ARBA00022989"/>
    </source>
</evidence>
<keyword evidence="5" id="KW-0677">Repeat</keyword>
<protein>
    <recommendedName>
        <fullName evidence="14">Kidney mitochondrial carrier protein 1</fullName>
    </recommendedName>
</protein>
<evidence type="ECO:0000256" key="9">
    <source>
        <dbReference type="ARBA" id="ARBA00023136"/>
    </source>
</evidence>
<name>A0A7M7NK55_STRPU</name>
<keyword evidence="3 11" id="KW-0813">Transport</keyword>
<dbReference type="AlphaFoldDB" id="A0A7M7NK55"/>
<evidence type="ECO:0000256" key="11">
    <source>
        <dbReference type="RuleBase" id="RU000488"/>
    </source>
</evidence>
<evidence type="ECO:0000256" key="1">
    <source>
        <dbReference type="ARBA" id="ARBA00004448"/>
    </source>
</evidence>
<dbReference type="RefSeq" id="XP_030837838.1">
    <property type="nucleotide sequence ID" value="XM_030981978.1"/>
</dbReference>
<comment type="subcellular location">
    <subcellularLocation>
        <location evidence="1">Mitochondrion inner membrane</location>
        <topology evidence="1">Multi-pass membrane protein</topology>
    </subcellularLocation>
</comment>
<evidence type="ECO:0000256" key="4">
    <source>
        <dbReference type="ARBA" id="ARBA00022692"/>
    </source>
</evidence>
<feature type="repeat" description="Solcar" evidence="10">
    <location>
        <begin position="199"/>
        <end position="295"/>
    </location>
</feature>
<evidence type="ECO:0000256" key="6">
    <source>
        <dbReference type="ARBA" id="ARBA00022792"/>
    </source>
</evidence>
<keyword evidence="9 10" id="KW-0472">Membrane</keyword>
<dbReference type="PROSITE" id="PS50920">
    <property type="entry name" value="SOLCAR"/>
    <property type="match status" value="3"/>
</dbReference>
<sequence>MPTDWKPFVYGGTASVLAECGTFPLDLTKTRLQVQGQRMEASFRELKYRGMFHALKRIAKEEGIQALYSGIRPAVLRQAVYGTIKIGCYHSFKRILVDNPENETLPVNVLCGMTAGVIASAIANPTDVLKVRMQAQSASFANAGGMFNSFVTIYQEEGTKGLWRGVIPTAQRVAIVAGVALPVYDWCKKTVLDRRLMEDNVKLHFLSSFAAGLAGAILSNPVDVVRTRLMNQRNLRKGVASSSSNFVYQNSIECLLKTAKYEGFIALYKGFVPTWVRLGPWNIIFFMAYEQMQRLPL</sequence>
<evidence type="ECO:0000256" key="3">
    <source>
        <dbReference type="ARBA" id="ARBA00022448"/>
    </source>
</evidence>
<dbReference type="GO" id="GO:0022857">
    <property type="term" value="F:transmembrane transporter activity"/>
    <property type="evidence" value="ECO:0000318"/>
    <property type="project" value="GO_Central"/>
</dbReference>
<dbReference type="SUPFAM" id="SSF103506">
    <property type="entry name" value="Mitochondrial carrier"/>
    <property type="match status" value="1"/>
</dbReference>
<evidence type="ECO:0008006" key="14">
    <source>
        <dbReference type="Google" id="ProtNLM"/>
    </source>
</evidence>
<dbReference type="EnsemblMetazoa" id="XM_030981978">
    <property type="protein sequence ID" value="XP_030837838"/>
    <property type="gene ID" value="LOC584986"/>
</dbReference>
<dbReference type="Pfam" id="PF00153">
    <property type="entry name" value="Mito_carr"/>
    <property type="match status" value="3"/>
</dbReference>
<evidence type="ECO:0000313" key="12">
    <source>
        <dbReference type="EnsemblMetazoa" id="XP_030837838"/>
    </source>
</evidence>
<dbReference type="GO" id="GO:0005743">
    <property type="term" value="C:mitochondrial inner membrane"/>
    <property type="evidence" value="ECO:0007669"/>
    <property type="project" value="UniProtKB-SubCell"/>
</dbReference>
<reference evidence="13" key="1">
    <citation type="submission" date="2015-02" db="EMBL/GenBank/DDBJ databases">
        <title>Genome sequencing for Strongylocentrotus purpuratus.</title>
        <authorList>
            <person name="Murali S."/>
            <person name="Liu Y."/>
            <person name="Vee V."/>
            <person name="English A."/>
            <person name="Wang M."/>
            <person name="Skinner E."/>
            <person name="Han Y."/>
            <person name="Muzny D.M."/>
            <person name="Worley K.C."/>
            <person name="Gibbs R.A."/>
        </authorList>
    </citation>
    <scope>NUCLEOTIDE SEQUENCE</scope>
</reference>
<dbReference type="InterPro" id="IPR018108">
    <property type="entry name" value="MCP_transmembrane"/>
</dbReference>
<dbReference type="KEGG" id="spu:584986"/>
<dbReference type="OrthoDB" id="756301at2759"/>
<keyword evidence="7" id="KW-1133">Transmembrane helix</keyword>
<dbReference type="Proteomes" id="UP000007110">
    <property type="component" value="Unassembled WGS sequence"/>
</dbReference>
<reference evidence="12" key="2">
    <citation type="submission" date="2021-01" db="UniProtKB">
        <authorList>
            <consortium name="EnsemblMetazoa"/>
        </authorList>
    </citation>
    <scope>IDENTIFICATION</scope>
</reference>
<comment type="similarity">
    <text evidence="2 11">Belongs to the mitochondrial carrier (TC 2.A.29) family.</text>
</comment>
<dbReference type="PANTHER" id="PTHR45618">
    <property type="entry name" value="MITOCHONDRIAL DICARBOXYLATE CARRIER-RELATED"/>
    <property type="match status" value="1"/>
</dbReference>
<dbReference type="InterPro" id="IPR050391">
    <property type="entry name" value="Mito_Metabolite_Transporter"/>
</dbReference>
<dbReference type="InParanoid" id="A0A7M7NK55"/>
<dbReference type="InterPro" id="IPR002067">
    <property type="entry name" value="MCP"/>
</dbReference>
<evidence type="ECO:0000256" key="10">
    <source>
        <dbReference type="PROSITE-ProRule" id="PRU00282"/>
    </source>
</evidence>
<keyword evidence="13" id="KW-1185">Reference proteome</keyword>
<dbReference type="InterPro" id="IPR023395">
    <property type="entry name" value="MCP_dom_sf"/>
</dbReference>
<accession>A0A7M7NK55</accession>
<organism evidence="12 13">
    <name type="scientific">Strongylocentrotus purpuratus</name>
    <name type="common">Purple sea urchin</name>
    <dbReference type="NCBI Taxonomy" id="7668"/>
    <lineage>
        <taxon>Eukaryota</taxon>
        <taxon>Metazoa</taxon>
        <taxon>Echinodermata</taxon>
        <taxon>Eleutherozoa</taxon>
        <taxon>Echinozoa</taxon>
        <taxon>Echinoidea</taxon>
        <taxon>Euechinoidea</taxon>
        <taxon>Echinacea</taxon>
        <taxon>Camarodonta</taxon>
        <taxon>Echinidea</taxon>
        <taxon>Strongylocentrotidae</taxon>
        <taxon>Strongylocentrotus</taxon>
    </lineage>
</organism>
<keyword evidence="6" id="KW-0999">Mitochondrion inner membrane</keyword>
<evidence type="ECO:0000256" key="2">
    <source>
        <dbReference type="ARBA" id="ARBA00006375"/>
    </source>
</evidence>
<dbReference type="OMA" id="VWSNIIC"/>
<dbReference type="GeneID" id="584986"/>
<keyword evidence="4 10" id="KW-0812">Transmembrane</keyword>
<evidence type="ECO:0000256" key="8">
    <source>
        <dbReference type="ARBA" id="ARBA00023128"/>
    </source>
</evidence>
<dbReference type="Gene3D" id="1.50.40.10">
    <property type="entry name" value="Mitochondrial carrier domain"/>
    <property type="match status" value="1"/>
</dbReference>
<keyword evidence="8" id="KW-0496">Mitochondrion</keyword>